<feature type="transmembrane region" description="Helical" evidence="1">
    <location>
        <begin position="321"/>
        <end position="341"/>
    </location>
</feature>
<protein>
    <submittedName>
        <fullName evidence="2">Uncharacterized protein</fullName>
    </submittedName>
</protein>
<organism evidence="2 3">
    <name type="scientific">Trichoderma harzianum</name>
    <name type="common">Hypocrea lixii</name>
    <dbReference type="NCBI Taxonomy" id="5544"/>
    <lineage>
        <taxon>Eukaryota</taxon>
        <taxon>Fungi</taxon>
        <taxon>Dikarya</taxon>
        <taxon>Ascomycota</taxon>
        <taxon>Pezizomycotina</taxon>
        <taxon>Sordariomycetes</taxon>
        <taxon>Hypocreomycetidae</taxon>
        <taxon>Hypocreales</taxon>
        <taxon>Hypocreaceae</taxon>
        <taxon>Trichoderma</taxon>
    </lineage>
</organism>
<sequence>MAELVVHLQVWHYSTAEGRSPDANREFGALFQSIQDWTVIDGEIPAGTDLNMQDKYVPVEVKFRYERLEYDDPEEYPIAAVRKLFFKTAPQFIYQFFITRRSTPHNMNIFPVDVEEEFKSRYTHVYVLNPLQIPINTFKMPDTVATDGVQDWFQTVANNNTVCDVLGTLAATVSLYLMYQSNIIQERANSQMSSQIGAKYCQVFNDNLPDSFVQLRALLQQFSQGSNYASEPEAPITDLNMALRNAGDPLKEYARLANDMHDKLMQLEEQEMAISNQDLYELVQISSSAALQFSRLKQAVHPVIKFLEEDYSTAVDGSKKMVAGIGAAGVGVAAVAVVAVLCWWNPVGWAAALSACGIGGLGAGGAGGAAGVAVGGAVGYKKHRSFDSKGDEAFIKREKVKEFSINVKELDDCADQARKAIAIVFCEQVMQKDLSGSLSEHERRSILDGLAVDMDAISSSAYTKRVIRDRISEFRKQNEKLCKSMKMVCQDANFESDIKEKRI</sequence>
<evidence type="ECO:0000256" key="1">
    <source>
        <dbReference type="SAM" id="Phobius"/>
    </source>
</evidence>
<dbReference type="EMBL" id="MTYI01000174">
    <property type="protein sequence ID" value="PNP49707.1"/>
    <property type="molecule type" value="Genomic_DNA"/>
</dbReference>
<accession>A0A2K0TVZ7</accession>
<keyword evidence="1" id="KW-1133">Transmembrane helix</keyword>
<evidence type="ECO:0000313" key="3">
    <source>
        <dbReference type="Proteomes" id="UP000236290"/>
    </source>
</evidence>
<keyword evidence="1" id="KW-0812">Transmembrane</keyword>
<feature type="transmembrane region" description="Helical" evidence="1">
    <location>
        <begin position="347"/>
        <end position="380"/>
    </location>
</feature>
<dbReference type="AlphaFoldDB" id="A0A2K0TVZ7"/>
<proteinExistence type="predicted"/>
<name>A0A2K0TVZ7_TRIHA</name>
<comment type="caution">
    <text evidence="2">The sequence shown here is derived from an EMBL/GenBank/DDBJ whole genome shotgun (WGS) entry which is preliminary data.</text>
</comment>
<evidence type="ECO:0000313" key="2">
    <source>
        <dbReference type="EMBL" id="PNP49707.1"/>
    </source>
</evidence>
<reference evidence="2 3" key="1">
    <citation type="submission" date="2017-02" db="EMBL/GenBank/DDBJ databases">
        <title>Genomes of Trichoderma spp. with biocontrol activity.</title>
        <authorList>
            <person name="Gardiner D."/>
            <person name="Kazan K."/>
            <person name="Vos C."/>
            <person name="Harvey P."/>
        </authorList>
    </citation>
    <scope>NUCLEOTIDE SEQUENCE [LARGE SCALE GENOMIC DNA]</scope>
    <source>
        <strain evidence="2 3">Tr1</strain>
    </source>
</reference>
<dbReference type="Proteomes" id="UP000236290">
    <property type="component" value="Unassembled WGS sequence"/>
</dbReference>
<keyword evidence="1" id="KW-0472">Membrane</keyword>
<gene>
    <name evidence="2" type="ORF">THARTR1_09475</name>
</gene>
<dbReference type="OrthoDB" id="4894358at2759"/>